<keyword evidence="11" id="KW-1185">Reference proteome</keyword>
<feature type="transmembrane region" description="Helical" evidence="7">
    <location>
        <begin position="287"/>
        <end position="309"/>
    </location>
</feature>
<keyword evidence="3" id="KW-0862">Zinc</keyword>
<dbReference type="InterPro" id="IPR002893">
    <property type="entry name" value="Znf_MYND"/>
</dbReference>
<feature type="transmembrane region" description="Helical" evidence="7">
    <location>
        <begin position="329"/>
        <end position="347"/>
    </location>
</feature>
<name>A0A8J4PZL5_9MYCE</name>
<evidence type="ECO:0000256" key="5">
    <source>
        <dbReference type="PROSITE-ProRule" id="PRU00134"/>
    </source>
</evidence>
<evidence type="ECO:0000256" key="2">
    <source>
        <dbReference type="ARBA" id="ARBA00022771"/>
    </source>
</evidence>
<evidence type="ECO:0000259" key="8">
    <source>
        <dbReference type="PROSITE" id="PS50076"/>
    </source>
</evidence>
<feature type="domain" description="J" evidence="8">
    <location>
        <begin position="10"/>
        <end position="72"/>
    </location>
</feature>
<organism evidence="10 11">
    <name type="scientific">Polysphondylium violaceum</name>
    <dbReference type="NCBI Taxonomy" id="133409"/>
    <lineage>
        <taxon>Eukaryota</taxon>
        <taxon>Amoebozoa</taxon>
        <taxon>Evosea</taxon>
        <taxon>Eumycetozoa</taxon>
        <taxon>Dictyostelia</taxon>
        <taxon>Dictyosteliales</taxon>
        <taxon>Dictyosteliaceae</taxon>
        <taxon>Polysphondylium</taxon>
    </lineage>
</organism>
<keyword evidence="4" id="KW-0143">Chaperone</keyword>
<feature type="transmembrane region" description="Helical" evidence="7">
    <location>
        <begin position="210"/>
        <end position="231"/>
    </location>
</feature>
<dbReference type="InterPro" id="IPR001623">
    <property type="entry name" value="DnaJ_domain"/>
</dbReference>
<evidence type="ECO:0000256" key="1">
    <source>
        <dbReference type="ARBA" id="ARBA00022723"/>
    </source>
</evidence>
<dbReference type="AlphaFoldDB" id="A0A8J4PZL5"/>
<reference evidence="10" key="1">
    <citation type="submission" date="2020-01" db="EMBL/GenBank/DDBJ databases">
        <title>Development of genomics and gene disruption for Polysphondylium violaceum indicates a role for the polyketide synthase stlB in stalk morphogenesis.</title>
        <authorList>
            <person name="Narita B."/>
            <person name="Kawabe Y."/>
            <person name="Kin K."/>
            <person name="Saito T."/>
            <person name="Gibbs R."/>
            <person name="Kuspa A."/>
            <person name="Muzny D."/>
            <person name="Queller D."/>
            <person name="Richards S."/>
            <person name="Strassman J."/>
            <person name="Sucgang R."/>
            <person name="Worley K."/>
            <person name="Schaap P."/>
        </authorList>
    </citation>
    <scope>NUCLEOTIDE SEQUENCE</scope>
    <source>
        <strain evidence="10">QSvi11</strain>
    </source>
</reference>
<evidence type="ECO:0000256" key="3">
    <source>
        <dbReference type="ARBA" id="ARBA00022833"/>
    </source>
</evidence>
<proteinExistence type="predicted"/>
<dbReference type="Gene3D" id="6.10.140.2220">
    <property type="match status" value="1"/>
</dbReference>
<dbReference type="Pfam" id="PF00226">
    <property type="entry name" value="DnaJ"/>
    <property type="match status" value="1"/>
</dbReference>
<dbReference type="GO" id="GO:0036503">
    <property type="term" value="P:ERAD pathway"/>
    <property type="evidence" value="ECO:0007669"/>
    <property type="project" value="TreeGrafter"/>
</dbReference>
<keyword evidence="7" id="KW-1133">Transmembrane helix</keyword>
<accession>A0A8J4PZL5</accession>
<feature type="transmembrane region" description="Helical" evidence="7">
    <location>
        <begin position="390"/>
        <end position="411"/>
    </location>
</feature>
<dbReference type="EMBL" id="AJWJ01000010">
    <property type="protein sequence ID" value="KAF2078153.1"/>
    <property type="molecule type" value="Genomic_DNA"/>
</dbReference>
<dbReference type="Pfam" id="PF01753">
    <property type="entry name" value="zf-MYND"/>
    <property type="match status" value="1"/>
</dbReference>
<feature type="transmembrane region" description="Helical" evidence="7">
    <location>
        <begin position="367"/>
        <end position="384"/>
    </location>
</feature>
<sequence>MSKDNTPNESPYEILGIQQTDNLAEIKQAYKVLALKFHPDKNPHGVDKFQEINKAYQILSNPETKLFFDSFGYEGLMFNQKFSSATDSNGSEWIISIAFCLISLVIDHFFKIYIEWIFVSLFILYFLIYSSSQLGFLFFIYIGGANILLYFVFPTKLIPFVTNFIIYGIVFLWPNITKKNSSITVTLWFFVMFFDSLRDIDISQNWLWRILSLNIIIFGTIILLLLGIYVLKKPETGPSFYSNIIALIFTSLNNSDLDISIYLIFWCPIWFLDYLSGRRIEWLIPPAFCVVQLILFQSSFIKIIVPLILSTTGVYYLIPSSIYQFLSNYIIHFLFHMVIYKANVALINNKDTLDQDQKSKLLVEKSVKQFITGFIFIFMQYFLNFSTSEWLFIGSLSLGYSLLIMAELYFFSFSIKSSTENAIQPYIPNMNNNTSSSSSSNAFDYQHLYQNNNSNSNDTQSTDKNVNNSNNSVNAKSSSSLIKVCQTCFHKNQNNKPLRKCSSCKMVYYCSKECQIKNWSFHKAICRPLTSAK</sequence>
<keyword evidence="7" id="KW-0812">Transmembrane</keyword>
<keyword evidence="7" id="KW-0472">Membrane</keyword>
<feature type="transmembrane region" description="Helical" evidence="7">
    <location>
        <begin position="113"/>
        <end position="130"/>
    </location>
</feature>
<feature type="transmembrane region" description="Helical" evidence="7">
    <location>
        <begin position="160"/>
        <end position="176"/>
    </location>
</feature>
<feature type="transmembrane region" description="Helical" evidence="7">
    <location>
        <begin position="136"/>
        <end position="153"/>
    </location>
</feature>
<dbReference type="PROSITE" id="PS50076">
    <property type="entry name" value="DNAJ_2"/>
    <property type="match status" value="1"/>
</dbReference>
<dbReference type="SMART" id="SM00271">
    <property type="entry name" value="DnaJ"/>
    <property type="match status" value="1"/>
</dbReference>
<dbReference type="GO" id="GO:0051087">
    <property type="term" value="F:protein-folding chaperone binding"/>
    <property type="evidence" value="ECO:0007669"/>
    <property type="project" value="TreeGrafter"/>
</dbReference>
<dbReference type="PROSITE" id="PS01360">
    <property type="entry name" value="ZF_MYND_1"/>
    <property type="match status" value="1"/>
</dbReference>
<evidence type="ECO:0000259" key="9">
    <source>
        <dbReference type="PROSITE" id="PS50865"/>
    </source>
</evidence>
<gene>
    <name evidence="10" type="ORF">CYY_000537</name>
</gene>
<dbReference type="PROSITE" id="PS00636">
    <property type="entry name" value="DNAJ_1"/>
    <property type="match status" value="1"/>
</dbReference>
<dbReference type="SUPFAM" id="SSF144232">
    <property type="entry name" value="HIT/MYND zinc finger-like"/>
    <property type="match status" value="1"/>
</dbReference>
<dbReference type="OrthoDB" id="10250354at2759"/>
<evidence type="ECO:0000313" key="11">
    <source>
        <dbReference type="Proteomes" id="UP000695562"/>
    </source>
</evidence>
<dbReference type="Gene3D" id="1.10.287.110">
    <property type="entry name" value="DnaJ domain"/>
    <property type="match status" value="1"/>
</dbReference>
<feature type="domain" description="MYND-type" evidence="9">
    <location>
        <begin position="485"/>
        <end position="526"/>
    </location>
</feature>
<dbReference type="Proteomes" id="UP000695562">
    <property type="component" value="Unassembled WGS sequence"/>
</dbReference>
<dbReference type="GO" id="GO:0005783">
    <property type="term" value="C:endoplasmic reticulum"/>
    <property type="evidence" value="ECO:0007669"/>
    <property type="project" value="TreeGrafter"/>
</dbReference>
<evidence type="ECO:0008006" key="12">
    <source>
        <dbReference type="Google" id="ProtNLM"/>
    </source>
</evidence>
<dbReference type="InterPro" id="IPR051948">
    <property type="entry name" value="Hsp70_co-chaperone_J-domain"/>
</dbReference>
<evidence type="ECO:0000313" key="10">
    <source>
        <dbReference type="EMBL" id="KAF2078153.1"/>
    </source>
</evidence>
<keyword evidence="2 5" id="KW-0863">Zinc-finger</keyword>
<dbReference type="SUPFAM" id="SSF46565">
    <property type="entry name" value="Chaperone J-domain"/>
    <property type="match status" value="1"/>
</dbReference>
<dbReference type="PRINTS" id="PR00625">
    <property type="entry name" value="JDOMAIN"/>
</dbReference>
<dbReference type="PANTHER" id="PTHR44360:SF1">
    <property type="entry name" value="DNAJ HOMOLOG SUBFAMILY B MEMBER 9"/>
    <property type="match status" value="1"/>
</dbReference>
<evidence type="ECO:0000256" key="7">
    <source>
        <dbReference type="SAM" id="Phobius"/>
    </source>
</evidence>
<comment type="caution">
    <text evidence="10">The sequence shown here is derived from an EMBL/GenBank/DDBJ whole genome shotgun (WGS) entry which is preliminary data.</text>
</comment>
<evidence type="ECO:0000256" key="6">
    <source>
        <dbReference type="SAM" id="MobiDB-lite"/>
    </source>
</evidence>
<dbReference type="InterPro" id="IPR018253">
    <property type="entry name" value="DnaJ_domain_CS"/>
</dbReference>
<evidence type="ECO:0000256" key="4">
    <source>
        <dbReference type="ARBA" id="ARBA00023186"/>
    </source>
</evidence>
<dbReference type="PROSITE" id="PS50865">
    <property type="entry name" value="ZF_MYND_2"/>
    <property type="match status" value="1"/>
</dbReference>
<dbReference type="InterPro" id="IPR036869">
    <property type="entry name" value="J_dom_sf"/>
</dbReference>
<dbReference type="CDD" id="cd06257">
    <property type="entry name" value="DnaJ"/>
    <property type="match status" value="1"/>
</dbReference>
<dbReference type="GO" id="GO:0051787">
    <property type="term" value="F:misfolded protein binding"/>
    <property type="evidence" value="ECO:0007669"/>
    <property type="project" value="TreeGrafter"/>
</dbReference>
<dbReference type="GO" id="GO:0008270">
    <property type="term" value="F:zinc ion binding"/>
    <property type="evidence" value="ECO:0007669"/>
    <property type="project" value="UniProtKB-KW"/>
</dbReference>
<protein>
    <recommendedName>
        <fullName evidence="12">J domain-containing protein</fullName>
    </recommendedName>
</protein>
<dbReference type="PANTHER" id="PTHR44360">
    <property type="entry name" value="DNAJ HOMOLOG SUBFAMILY B MEMBER 9"/>
    <property type="match status" value="1"/>
</dbReference>
<feature type="region of interest" description="Disordered" evidence="6">
    <location>
        <begin position="454"/>
        <end position="475"/>
    </location>
</feature>
<keyword evidence="1" id="KW-0479">Metal-binding</keyword>